<dbReference type="Proteomes" id="UP000250235">
    <property type="component" value="Unassembled WGS sequence"/>
</dbReference>
<proteinExistence type="predicted"/>
<dbReference type="EMBL" id="KV002540">
    <property type="protein sequence ID" value="KZV37639.1"/>
    <property type="molecule type" value="Genomic_DNA"/>
</dbReference>
<protein>
    <submittedName>
        <fullName evidence="1">DNA gyrase subunit B</fullName>
    </submittedName>
</protein>
<dbReference type="AlphaFoldDB" id="A0A2Z7BT94"/>
<name>A0A2Z7BT94_9LAMI</name>
<evidence type="ECO:0000313" key="1">
    <source>
        <dbReference type="EMBL" id="KZV37639.1"/>
    </source>
</evidence>
<keyword evidence="2" id="KW-1185">Reference proteome</keyword>
<gene>
    <name evidence="1" type="ORF">F511_03945</name>
</gene>
<reference evidence="1 2" key="1">
    <citation type="journal article" date="2015" name="Proc. Natl. Acad. Sci. U.S.A.">
        <title>The resurrection genome of Boea hygrometrica: A blueprint for survival of dehydration.</title>
        <authorList>
            <person name="Xiao L."/>
            <person name="Yang G."/>
            <person name="Zhang L."/>
            <person name="Yang X."/>
            <person name="Zhao S."/>
            <person name="Ji Z."/>
            <person name="Zhou Q."/>
            <person name="Hu M."/>
            <person name="Wang Y."/>
            <person name="Chen M."/>
            <person name="Xu Y."/>
            <person name="Jin H."/>
            <person name="Xiao X."/>
            <person name="Hu G."/>
            <person name="Bao F."/>
            <person name="Hu Y."/>
            <person name="Wan P."/>
            <person name="Li L."/>
            <person name="Deng X."/>
            <person name="Kuang T."/>
            <person name="Xiang C."/>
            <person name="Zhu J.K."/>
            <person name="Oliver M.J."/>
            <person name="He Y."/>
        </authorList>
    </citation>
    <scope>NUCLEOTIDE SEQUENCE [LARGE SCALE GENOMIC DNA]</scope>
    <source>
        <strain evidence="2">cv. XS01</strain>
    </source>
</reference>
<evidence type="ECO:0000313" key="2">
    <source>
        <dbReference type="Proteomes" id="UP000250235"/>
    </source>
</evidence>
<sequence>MFQLLNPPTFNGAEGGPAAKGCLENMGRSVAPKWKEDKIAFWSAEEFWKLSNGKKSAEAIYSKRRPLK</sequence>
<accession>A0A2Z7BT94</accession>
<organism evidence="1 2">
    <name type="scientific">Dorcoceras hygrometricum</name>
    <dbReference type="NCBI Taxonomy" id="472368"/>
    <lineage>
        <taxon>Eukaryota</taxon>
        <taxon>Viridiplantae</taxon>
        <taxon>Streptophyta</taxon>
        <taxon>Embryophyta</taxon>
        <taxon>Tracheophyta</taxon>
        <taxon>Spermatophyta</taxon>
        <taxon>Magnoliopsida</taxon>
        <taxon>eudicotyledons</taxon>
        <taxon>Gunneridae</taxon>
        <taxon>Pentapetalae</taxon>
        <taxon>asterids</taxon>
        <taxon>lamiids</taxon>
        <taxon>Lamiales</taxon>
        <taxon>Gesneriaceae</taxon>
        <taxon>Didymocarpoideae</taxon>
        <taxon>Trichosporeae</taxon>
        <taxon>Loxocarpinae</taxon>
        <taxon>Dorcoceras</taxon>
    </lineage>
</organism>